<dbReference type="AlphaFoldDB" id="A0A9D1NYH3"/>
<dbReference type="GO" id="GO:0000455">
    <property type="term" value="P:enzyme-directed rRNA pseudouridine synthesis"/>
    <property type="evidence" value="ECO:0007669"/>
    <property type="project" value="TreeGrafter"/>
</dbReference>
<evidence type="ECO:0000259" key="5">
    <source>
        <dbReference type="Pfam" id="PF00849"/>
    </source>
</evidence>
<gene>
    <name evidence="6" type="ORF">IAC80_05640</name>
</gene>
<comment type="similarity">
    <text evidence="2">Belongs to the pseudouridine synthase RluA family.</text>
</comment>
<dbReference type="PANTHER" id="PTHR21600:SF87">
    <property type="entry name" value="RNA PSEUDOURIDYLATE SYNTHASE DOMAIN-CONTAINING PROTEIN 1"/>
    <property type="match status" value="1"/>
</dbReference>
<reference evidence="6" key="1">
    <citation type="submission" date="2020-10" db="EMBL/GenBank/DDBJ databases">
        <authorList>
            <person name="Gilroy R."/>
        </authorList>
    </citation>
    <scope>NUCLEOTIDE SEQUENCE</scope>
    <source>
        <strain evidence="6">ChiBcec6-7307</strain>
    </source>
</reference>
<dbReference type="EMBL" id="DVOS01000047">
    <property type="protein sequence ID" value="HIV23403.1"/>
    <property type="molecule type" value="Genomic_DNA"/>
</dbReference>
<dbReference type="InterPro" id="IPR006145">
    <property type="entry name" value="PsdUridine_synth_RsuA/RluA"/>
</dbReference>
<dbReference type="GO" id="GO:0003723">
    <property type="term" value="F:RNA binding"/>
    <property type="evidence" value="ECO:0007669"/>
    <property type="project" value="InterPro"/>
</dbReference>
<dbReference type="Gene3D" id="3.30.2350.10">
    <property type="entry name" value="Pseudouridine synthase"/>
    <property type="match status" value="1"/>
</dbReference>
<dbReference type="Proteomes" id="UP000886889">
    <property type="component" value="Unassembled WGS sequence"/>
</dbReference>
<evidence type="ECO:0000256" key="2">
    <source>
        <dbReference type="ARBA" id="ARBA00010876"/>
    </source>
</evidence>
<accession>A0A9D1NYH3</accession>
<sequence>MEIVFEDSQVLVCRKEAGLAVQSGRVGAPDLVSMLKNRLWEREGKEPYLGVVHRLDQPVEGLLVFAKTKKAAASLSAQVQDGRMVKQYLAVTLPEKEEIPIQGRLEDWLLQDRASNSSRIVPKETRGARKAVLEYRILKTWNVPGGEGEKESRAALAQIRLFTGRHHQIRVQMAGAGMPLAGDRKYGSGNFGKGDFPALCAWSLAFIHPGTGKEMAFQCRPEGRYFPAGGA</sequence>
<evidence type="ECO:0000313" key="7">
    <source>
        <dbReference type="Proteomes" id="UP000886889"/>
    </source>
</evidence>
<protein>
    <recommendedName>
        <fullName evidence="3">RNA pseudouridylate synthase</fullName>
    </recommendedName>
    <alternativeName>
        <fullName evidence="4">RNA-uridine isomerase</fullName>
    </alternativeName>
</protein>
<dbReference type="GO" id="GO:0009982">
    <property type="term" value="F:pseudouridine synthase activity"/>
    <property type="evidence" value="ECO:0007669"/>
    <property type="project" value="InterPro"/>
</dbReference>
<proteinExistence type="inferred from homology"/>
<feature type="domain" description="Pseudouridine synthase RsuA/RluA-like" evidence="5">
    <location>
        <begin position="9"/>
        <end position="174"/>
    </location>
</feature>
<evidence type="ECO:0000256" key="4">
    <source>
        <dbReference type="ARBA" id="ARBA00033164"/>
    </source>
</evidence>
<dbReference type="PANTHER" id="PTHR21600">
    <property type="entry name" value="MITOCHONDRIAL RNA PSEUDOURIDINE SYNTHASE"/>
    <property type="match status" value="1"/>
</dbReference>
<dbReference type="Pfam" id="PF00849">
    <property type="entry name" value="PseudoU_synth_2"/>
    <property type="match status" value="1"/>
</dbReference>
<organism evidence="6 7">
    <name type="scientific">Candidatus Merdiplasma excrementigallinarum</name>
    <dbReference type="NCBI Taxonomy" id="2840864"/>
    <lineage>
        <taxon>Bacteria</taxon>
        <taxon>Bacillati</taxon>
        <taxon>Bacillota</taxon>
        <taxon>Clostridia</taxon>
        <taxon>Lachnospirales</taxon>
        <taxon>Lachnospiraceae</taxon>
        <taxon>Lachnospiraceae incertae sedis</taxon>
        <taxon>Candidatus Merdiplasma</taxon>
    </lineage>
</organism>
<dbReference type="CDD" id="cd02869">
    <property type="entry name" value="PseudoU_synth_RluA_like"/>
    <property type="match status" value="1"/>
</dbReference>
<dbReference type="InterPro" id="IPR050188">
    <property type="entry name" value="RluA_PseudoU_synthase"/>
</dbReference>
<evidence type="ECO:0000313" key="6">
    <source>
        <dbReference type="EMBL" id="HIV23403.1"/>
    </source>
</evidence>
<comment type="catalytic activity">
    <reaction evidence="1">
        <text>a uridine in RNA = a pseudouridine in RNA</text>
        <dbReference type="Rhea" id="RHEA:48348"/>
        <dbReference type="Rhea" id="RHEA-COMP:12068"/>
        <dbReference type="Rhea" id="RHEA-COMP:12069"/>
        <dbReference type="ChEBI" id="CHEBI:65314"/>
        <dbReference type="ChEBI" id="CHEBI:65315"/>
    </reaction>
</comment>
<name>A0A9D1NYH3_9FIRM</name>
<dbReference type="SUPFAM" id="SSF55120">
    <property type="entry name" value="Pseudouridine synthase"/>
    <property type="match status" value="1"/>
</dbReference>
<dbReference type="GO" id="GO:0140098">
    <property type="term" value="F:catalytic activity, acting on RNA"/>
    <property type="evidence" value="ECO:0007669"/>
    <property type="project" value="UniProtKB-ARBA"/>
</dbReference>
<reference evidence="6" key="2">
    <citation type="journal article" date="2021" name="PeerJ">
        <title>Extensive microbial diversity within the chicken gut microbiome revealed by metagenomics and culture.</title>
        <authorList>
            <person name="Gilroy R."/>
            <person name="Ravi A."/>
            <person name="Getino M."/>
            <person name="Pursley I."/>
            <person name="Horton D.L."/>
            <person name="Alikhan N.F."/>
            <person name="Baker D."/>
            <person name="Gharbi K."/>
            <person name="Hall N."/>
            <person name="Watson M."/>
            <person name="Adriaenssens E.M."/>
            <person name="Foster-Nyarko E."/>
            <person name="Jarju S."/>
            <person name="Secka A."/>
            <person name="Antonio M."/>
            <person name="Oren A."/>
            <person name="Chaudhuri R.R."/>
            <person name="La Ragione R."/>
            <person name="Hildebrand F."/>
            <person name="Pallen M.J."/>
        </authorList>
    </citation>
    <scope>NUCLEOTIDE SEQUENCE</scope>
    <source>
        <strain evidence="6">ChiBcec6-7307</strain>
    </source>
</reference>
<evidence type="ECO:0000256" key="3">
    <source>
        <dbReference type="ARBA" id="ARBA00031870"/>
    </source>
</evidence>
<evidence type="ECO:0000256" key="1">
    <source>
        <dbReference type="ARBA" id="ARBA00000073"/>
    </source>
</evidence>
<comment type="caution">
    <text evidence="6">The sequence shown here is derived from an EMBL/GenBank/DDBJ whole genome shotgun (WGS) entry which is preliminary data.</text>
</comment>
<dbReference type="InterPro" id="IPR020103">
    <property type="entry name" value="PsdUridine_synth_cat_dom_sf"/>
</dbReference>